<reference evidence="2" key="1">
    <citation type="submission" date="2021-05" db="EMBL/GenBank/DDBJ databases">
        <authorList>
            <person name="Arsene-Ploetze F."/>
        </authorList>
    </citation>
    <scope>NUCLEOTIDE SEQUENCE</scope>
    <source>
        <strain evidence="2">DSM 42138</strain>
    </source>
</reference>
<feature type="transmembrane region" description="Helical" evidence="1">
    <location>
        <begin position="23"/>
        <end position="45"/>
    </location>
</feature>
<sequence length="113" mass="11507">MNPTAPVAARPGQAAAGKDRSRLWGVVCAVFFLPAALAAGVHVLSSELASRCVEYGEQCAHGLPWWVFKGAAGVGAVALLAVLAAATTRVRQVALGVQIFAEAAALLVILSNA</sequence>
<keyword evidence="3" id="KW-1185">Reference proteome</keyword>
<comment type="caution">
    <text evidence="2">The sequence shown here is derived from an EMBL/GenBank/DDBJ whole genome shotgun (WGS) entry which is preliminary data.</text>
</comment>
<protein>
    <submittedName>
        <fullName evidence="2">Uncharacterized protein</fullName>
    </submittedName>
</protein>
<feature type="transmembrane region" description="Helical" evidence="1">
    <location>
        <begin position="65"/>
        <end position="86"/>
    </location>
</feature>
<dbReference type="EMBL" id="CAJSLV010000042">
    <property type="protein sequence ID" value="CAG6391968.1"/>
    <property type="molecule type" value="Genomic_DNA"/>
</dbReference>
<feature type="transmembrane region" description="Helical" evidence="1">
    <location>
        <begin position="93"/>
        <end position="111"/>
    </location>
</feature>
<name>A0A9W4DLR4_9ACTN</name>
<keyword evidence="1" id="KW-0812">Transmembrane</keyword>
<dbReference type="Proteomes" id="UP001152519">
    <property type="component" value="Unassembled WGS sequence"/>
</dbReference>
<evidence type="ECO:0000313" key="2">
    <source>
        <dbReference type="EMBL" id="CAG6391968.1"/>
    </source>
</evidence>
<gene>
    <name evidence="2" type="ORF">SCOCK_140166</name>
</gene>
<accession>A0A9W4DLR4</accession>
<evidence type="ECO:0000256" key="1">
    <source>
        <dbReference type="SAM" id="Phobius"/>
    </source>
</evidence>
<keyword evidence="1" id="KW-1133">Transmembrane helix</keyword>
<proteinExistence type="predicted"/>
<keyword evidence="1" id="KW-0472">Membrane</keyword>
<evidence type="ECO:0000313" key="3">
    <source>
        <dbReference type="Proteomes" id="UP001152519"/>
    </source>
</evidence>
<organism evidence="2 3">
    <name type="scientific">Actinacidiphila cocklensis</name>
    <dbReference type="NCBI Taxonomy" id="887465"/>
    <lineage>
        <taxon>Bacteria</taxon>
        <taxon>Bacillati</taxon>
        <taxon>Actinomycetota</taxon>
        <taxon>Actinomycetes</taxon>
        <taxon>Kitasatosporales</taxon>
        <taxon>Streptomycetaceae</taxon>
        <taxon>Actinacidiphila</taxon>
    </lineage>
</organism>
<dbReference type="RefSeq" id="WP_251485957.1">
    <property type="nucleotide sequence ID" value="NZ_CAJSLV010000042.1"/>
</dbReference>
<dbReference type="AlphaFoldDB" id="A0A9W4DLR4"/>